<dbReference type="Proteomes" id="UP001199322">
    <property type="component" value="Unassembled WGS sequence"/>
</dbReference>
<evidence type="ECO:0000313" key="1">
    <source>
        <dbReference type="EMBL" id="MBX3893589.1"/>
    </source>
</evidence>
<proteinExistence type="predicted"/>
<dbReference type="AlphaFoldDB" id="A0AAW4QEN7"/>
<name>A0AAW4QEN7_RALPI</name>
<gene>
    <name evidence="1" type="ORF">DEE74_27370</name>
</gene>
<reference evidence="1" key="1">
    <citation type="submission" date="2018-06" db="EMBL/GenBank/DDBJ databases">
        <authorList>
            <person name="O'Rourke A."/>
        </authorList>
    </citation>
    <scope>NUCLEOTIDE SEQUENCE</scope>
    <source>
        <strain evidence="1">132550021-3</strain>
    </source>
</reference>
<dbReference type="EMBL" id="QGBI01000050">
    <property type="protein sequence ID" value="MBX3893589.1"/>
    <property type="molecule type" value="Genomic_DNA"/>
</dbReference>
<evidence type="ECO:0000313" key="2">
    <source>
        <dbReference type="Proteomes" id="UP001199322"/>
    </source>
</evidence>
<organism evidence="1 2">
    <name type="scientific">Ralstonia pickettii</name>
    <name type="common">Burkholderia pickettii</name>
    <dbReference type="NCBI Taxonomy" id="329"/>
    <lineage>
        <taxon>Bacteria</taxon>
        <taxon>Pseudomonadati</taxon>
        <taxon>Pseudomonadota</taxon>
        <taxon>Betaproteobacteria</taxon>
        <taxon>Burkholderiales</taxon>
        <taxon>Burkholderiaceae</taxon>
        <taxon>Ralstonia</taxon>
    </lineage>
</organism>
<comment type="caution">
    <text evidence="1">The sequence shown here is derived from an EMBL/GenBank/DDBJ whole genome shotgun (WGS) entry which is preliminary data.</text>
</comment>
<protein>
    <submittedName>
        <fullName evidence="1">Uncharacterized protein</fullName>
    </submittedName>
</protein>
<sequence>MDWLEFALDMAGGAPGQAGAPISLIALGRILAGRGDALRLQFFGEQQLSALRYHKIAGVKFGGYLEALVAFSGSPRFQCNK</sequence>
<accession>A0AAW4QEN7</accession>